<organism evidence="1 2">
    <name type="scientific">Rothia aeria</name>
    <dbReference type="NCBI Taxonomy" id="172042"/>
    <lineage>
        <taxon>Bacteria</taxon>
        <taxon>Bacillati</taxon>
        <taxon>Actinomycetota</taxon>
        <taxon>Actinomycetes</taxon>
        <taxon>Micrococcales</taxon>
        <taxon>Micrococcaceae</taxon>
        <taxon>Rothia</taxon>
    </lineage>
</organism>
<evidence type="ECO:0000313" key="1">
    <source>
        <dbReference type="EMBL" id="BAV87153.1"/>
    </source>
</evidence>
<proteinExistence type="predicted"/>
<sequence>MDCALVHVSPLMTRVAGAKTRPVNPYPYSIGDMLLLVPA</sequence>
<gene>
    <name evidence="1" type="ORF">RA11412_0854</name>
</gene>
<name>A0A2Z5QXT4_9MICC</name>
<accession>A0A2Z5QXT4</accession>
<dbReference type="KEGG" id="raj:RA11412_0854"/>
<dbReference type="AlphaFoldDB" id="A0A2Z5QXT4"/>
<dbReference type="Proteomes" id="UP000250241">
    <property type="component" value="Chromosome"/>
</dbReference>
<evidence type="ECO:0000313" key="2">
    <source>
        <dbReference type="Proteomes" id="UP000250241"/>
    </source>
</evidence>
<dbReference type="EMBL" id="AP017895">
    <property type="protein sequence ID" value="BAV87153.1"/>
    <property type="molecule type" value="Genomic_DNA"/>
</dbReference>
<keyword evidence="2" id="KW-1185">Reference proteome</keyword>
<reference evidence="1 2" key="1">
    <citation type="submission" date="2016-10" db="EMBL/GenBank/DDBJ databases">
        <title>Genome sequence of Rothia aeria strain JCM11412.</title>
        <authorList>
            <person name="Nambu T."/>
        </authorList>
    </citation>
    <scope>NUCLEOTIDE SEQUENCE [LARGE SCALE GENOMIC DNA]</scope>
    <source>
        <strain evidence="1 2">JCM 11412</strain>
    </source>
</reference>
<protein>
    <submittedName>
        <fullName evidence="1">Uncharacterized protein</fullName>
    </submittedName>
</protein>